<dbReference type="Pfam" id="PF13620">
    <property type="entry name" value="CarboxypepD_reg"/>
    <property type="match status" value="1"/>
</dbReference>
<evidence type="ECO:0000256" key="3">
    <source>
        <dbReference type="SAM" id="SignalP"/>
    </source>
</evidence>
<organism evidence="4 5">
    <name type="scientific">Nesterenkonia flava</name>
    <dbReference type="NCBI Taxonomy" id="469799"/>
    <lineage>
        <taxon>Bacteria</taxon>
        <taxon>Bacillati</taxon>
        <taxon>Actinomycetota</taxon>
        <taxon>Actinomycetes</taxon>
        <taxon>Micrococcales</taxon>
        <taxon>Micrococcaceae</taxon>
        <taxon>Nesterenkonia</taxon>
    </lineage>
</organism>
<sequence>MASSMPSPLVSSSRRRPHHVLLALLAAAAFALSAALTVGAPASASTAAEDVQASTTGTGILTGTVTDQFGQPLSEAFVWLTSPAQDDFMEFATTDAQGNYRIQGLESGQYMLDAWSADHYCELPGEAMTFSESREVAFSATGEQREDFSLLLADQVLSGTVRSEAGDPVAGYSVEVNGFSATSDAQGSFSACVLSGSELFIWGGTQGDSDTERYYLRPLILEAQETPLELTVREMGRIEGTVTFNGEPVSGVYVDTWTVDANSEDYWYEWDSTGDDGTYTFYLPAGEYIVSADGYVGGDWVYTSYGTDAANPQGAPVPVAWGEVVSGVDFELGAAPSDDGSGTGPQSPAGSRPTPNMEMPASPATPVSSRESAHPAGSVPAPLSRSSSEPSAPLPSLPAEESPAAMRVATPAQEQETPAAVAGPSSTVTPESGALAVTGTTMSALAMGALALLGAGVLLLMRGRRAGESCED</sequence>
<keyword evidence="2" id="KW-0472">Membrane</keyword>
<keyword evidence="3" id="KW-0732">Signal</keyword>
<protein>
    <submittedName>
        <fullName evidence="4">Carboxypeptidase regulatory-like domain-containing protein</fullName>
    </submittedName>
</protein>
<feature type="region of interest" description="Disordered" evidence="1">
    <location>
        <begin position="331"/>
        <end position="432"/>
    </location>
</feature>
<gene>
    <name evidence="4" type="ORF">RH857_06190</name>
</gene>
<evidence type="ECO:0000256" key="1">
    <source>
        <dbReference type="SAM" id="MobiDB-lite"/>
    </source>
</evidence>
<dbReference type="Proteomes" id="UP001260872">
    <property type="component" value="Unassembled WGS sequence"/>
</dbReference>
<accession>A0ABU1FU66</accession>
<dbReference type="InterPro" id="IPR013784">
    <property type="entry name" value="Carb-bd-like_fold"/>
</dbReference>
<dbReference type="SUPFAM" id="SSF49452">
    <property type="entry name" value="Starch-binding domain-like"/>
    <property type="match status" value="1"/>
</dbReference>
<evidence type="ECO:0000313" key="4">
    <source>
        <dbReference type="EMBL" id="MDR5711723.1"/>
    </source>
</evidence>
<evidence type="ECO:0000256" key="2">
    <source>
        <dbReference type="SAM" id="Phobius"/>
    </source>
</evidence>
<dbReference type="SUPFAM" id="SSF49464">
    <property type="entry name" value="Carboxypeptidase regulatory domain-like"/>
    <property type="match status" value="1"/>
</dbReference>
<feature type="chain" id="PRO_5046748600" evidence="3">
    <location>
        <begin position="35"/>
        <end position="472"/>
    </location>
</feature>
<dbReference type="InterPro" id="IPR008969">
    <property type="entry name" value="CarboxyPept-like_regulatory"/>
</dbReference>
<dbReference type="RefSeq" id="WP_310537103.1">
    <property type="nucleotide sequence ID" value="NZ_BAAAOC010000023.1"/>
</dbReference>
<evidence type="ECO:0000313" key="5">
    <source>
        <dbReference type="Proteomes" id="UP001260872"/>
    </source>
</evidence>
<name>A0ABU1FU66_9MICC</name>
<feature type="transmembrane region" description="Helical" evidence="2">
    <location>
        <begin position="434"/>
        <end position="460"/>
    </location>
</feature>
<feature type="signal peptide" evidence="3">
    <location>
        <begin position="1"/>
        <end position="34"/>
    </location>
</feature>
<dbReference type="EMBL" id="JAVKGT010000012">
    <property type="protein sequence ID" value="MDR5711723.1"/>
    <property type="molecule type" value="Genomic_DNA"/>
</dbReference>
<comment type="caution">
    <text evidence="4">The sequence shown here is derived from an EMBL/GenBank/DDBJ whole genome shotgun (WGS) entry which is preliminary data.</text>
</comment>
<proteinExistence type="predicted"/>
<keyword evidence="2" id="KW-0812">Transmembrane</keyword>
<keyword evidence="2" id="KW-1133">Transmembrane helix</keyword>
<dbReference type="Gene3D" id="2.60.40.1120">
    <property type="entry name" value="Carboxypeptidase-like, regulatory domain"/>
    <property type="match status" value="2"/>
</dbReference>
<keyword evidence="5" id="KW-1185">Reference proteome</keyword>
<reference evidence="5" key="1">
    <citation type="submission" date="2023-07" db="EMBL/GenBank/DDBJ databases">
        <title>Description of three actinobacteria isolated from air of manufacturing shop in a pharmaceutical factory.</title>
        <authorList>
            <person name="Zhang D.-F."/>
        </authorList>
    </citation>
    <scope>NUCLEOTIDE SEQUENCE [LARGE SCALE GENOMIC DNA]</scope>
    <source>
        <strain evidence="5">CCTCC AB 207010</strain>
    </source>
</reference>
<feature type="compositionally biased region" description="Low complexity" evidence="1">
    <location>
        <begin position="380"/>
        <end position="391"/>
    </location>
</feature>